<evidence type="ECO:0000313" key="1">
    <source>
        <dbReference type="EMBL" id="SVD08569.1"/>
    </source>
</evidence>
<sequence>VLSQTIRVFDLNPIISDILVIVSEGDLS</sequence>
<accession>A0A382SFC3</accession>
<name>A0A382SFC3_9ZZZZ</name>
<feature type="non-terminal residue" evidence="1">
    <location>
        <position position="28"/>
    </location>
</feature>
<protein>
    <submittedName>
        <fullName evidence="1">Uncharacterized protein</fullName>
    </submittedName>
</protein>
<gene>
    <name evidence="1" type="ORF">METZ01_LOCUS361423</name>
</gene>
<organism evidence="1">
    <name type="scientific">marine metagenome</name>
    <dbReference type="NCBI Taxonomy" id="408172"/>
    <lineage>
        <taxon>unclassified sequences</taxon>
        <taxon>metagenomes</taxon>
        <taxon>ecological metagenomes</taxon>
    </lineage>
</organism>
<dbReference type="AlphaFoldDB" id="A0A382SFC3"/>
<dbReference type="EMBL" id="UINC01128665">
    <property type="protein sequence ID" value="SVD08569.1"/>
    <property type="molecule type" value="Genomic_DNA"/>
</dbReference>
<reference evidence="1" key="1">
    <citation type="submission" date="2018-05" db="EMBL/GenBank/DDBJ databases">
        <authorList>
            <person name="Lanie J.A."/>
            <person name="Ng W.-L."/>
            <person name="Kazmierczak K.M."/>
            <person name="Andrzejewski T.M."/>
            <person name="Davidsen T.M."/>
            <person name="Wayne K.J."/>
            <person name="Tettelin H."/>
            <person name="Glass J.I."/>
            <person name="Rusch D."/>
            <person name="Podicherti R."/>
            <person name="Tsui H.-C.T."/>
            <person name="Winkler M.E."/>
        </authorList>
    </citation>
    <scope>NUCLEOTIDE SEQUENCE</scope>
</reference>
<proteinExistence type="predicted"/>
<feature type="non-terminal residue" evidence="1">
    <location>
        <position position="1"/>
    </location>
</feature>